<name>I7M6I2_TETTS</name>
<dbReference type="InParanoid" id="I7M6I2"/>
<dbReference type="InterPro" id="IPR002316">
    <property type="entry name" value="Pro-tRNA-ligase_IIa"/>
</dbReference>
<dbReference type="InterPro" id="IPR002314">
    <property type="entry name" value="aa-tRNA-synt_IIb"/>
</dbReference>
<dbReference type="STRING" id="312017.I7M6I2"/>
<dbReference type="InterPro" id="IPR045864">
    <property type="entry name" value="aa-tRNA-synth_II/BPL/LPL"/>
</dbReference>
<dbReference type="eggNOG" id="KOG4163">
    <property type="taxonomic scope" value="Eukaryota"/>
</dbReference>
<dbReference type="Pfam" id="PF09180">
    <property type="entry name" value="ProRS-C_1"/>
    <property type="match status" value="1"/>
</dbReference>
<dbReference type="RefSeq" id="XP_001032914.2">
    <property type="nucleotide sequence ID" value="XM_001032914.3"/>
</dbReference>
<dbReference type="GO" id="GO:0017101">
    <property type="term" value="C:aminoacyl-tRNA synthetase multienzyme complex"/>
    <property type="evidence" value="ECO:0007669"/>
    <property type="project" value="TreeGrafter"/>
</dbReference>
<evidence type="ECO:0000256" key="2">
    <source>
        <dbReference type="ARBA" id="ARBA00022598"/>
    </source>
</evidence>
<dbReference type="OrthoDB" id="1350766at2759"/>
<evidence type="ECO:0000256" key="3">
    <source>
        <dbReference type="ARBA" id="ARBA00022741"/>
    </source>
</evidence>
<sequence length="733" mass="85032">MIKILNRFVRIQKFNNNYLKNINNNQNFYSIHQKYLNHFSRKMAESKLYLTKDETCDYLKSINFEFKRYDHEPCFNVEDMHKYLKLEKAPLIKNLFYQDKKGNYYLVVAKHDTKVEKTLWKQVNLAPGNMRLAADEKLEAVLKVKRGHVNPFALVNDTEKLVKALIIDEHLKKEEYWAFHPMDNSACVEFKQTEFQKFIDAIGRTFVHVRLDLSEEEEKKLAEQAKKETAKVEEAGHTKLGIDVKKDQDLSEWYKQVITKSEMIEYYDISGCYILRPHAYAIWEIIQRFFDDIIKGFDVQNAYFPMFVTDKALNKEKEHVEGFSPEVAWVTRSGSTDLPEPIAVRPTSETIMYPAYSKWIKSHRDLPLKLNQWTNVVRWEFKDPTPFIRTREFLWQEGHTAHATDAEATEFTFLIQDQYRRVYEELLAVPVIKGVKSENEKFPGAYFSSTIETCIPANGRAVQAATSHHLGQNFSKMFDISFLDGEKKKQYAYQTSWGLTTRTIGVMILYHGDDKGLVLPPLVASTQVVIVPIIKTGADNERVLNKAHELKAELKKAGIRVQVDDRDNYTSGWKFNHWEVKGIPLRFEIGQMDMDKNQITAVWRVNSHKEAIPNESIIETTKLRLKEIQDLMLTNSKKKFNDKIKPASTWAEFMTSLNSRCIVYTPWCNEISCEKAVKERSALESKGTENESGLSGSAKTLCIPNEQEPIAEGTKCFSCGKPALKRVYWGRSY</sequence>
<comment type="catalytic activity">
    <reaction evidence="8">
        <text>tRNA(Pro) + L-proline + ATP = L-prolyl-tRNA(Pro) + AMP + diphosphate</text>
        <dbReference type="Rhea" id="RHEA:14305"/>
        <dbReference type="Rhea" id="RHEA-COMP:9700"/>
        <dbReference type="Rhea" id="RHEA-COMP:9702"/>
        <dbReference type="ChEBI" id="CHEBI:30616"/>
        <dbReference type="ChEBI" id="CHEBI:33019"/>
        <dbReference type="ChEBI" id="CHEBI:60039"/>
        <dbReference type="ChEBI" id="CHEBI:78442"/>
        <dbReference type="ChEBI" id="CHEBI:78532"/>
        <dbReference type="ChEBI" id="CHEBI:456215"/>
        <dbReference type="EC" id="6.1.1.15"/>
    </reaction>
</comment>
<dbReference type="GO" id="GO:0006433">
    <property type="term" value="P:prolyl-tRNA aminoacylation"/>
    <property type="evidence" value="ECO:0007669"/>
    <property type="project" value="InterPro"/>
</dbReference>
<dbReference type="KEGG" id="tet:TTHERM_00487020"/>
<evidence type="ECO:0000256" key="6">
    <source>
        <dbReference type="ARBA" id="ARBA00023146"/>
    </source>
</evidence>
<dbReference type="Pfam" id="PF03129">
    <property type="entry name" value="HGTP_anticodon"/>
    <property type="match status" value="1"/>
</dbReference>
<gene>
    <name evidence="10" type="ORF">TTHERM_00487020</name>
</gene>
<keyword evidence="6" id="KW-0030">Aminoacyl-tRNA synthetase</keyword>
<dbReference type="InterPro" id="IPR017449">
    <property type="entry name" value="Pro-tRNA_synth_II"/>
</dbReference>
<dbReference type="SUPFAM" id="SSF55826">
    <property type="entry name" value="YbaK/ProRS associated domain"/>
    <property type="match status" value="1"/>
</dbReference>
<dbReference type="Gene3D" id="3.90.960.10">
    <property type="entry name" value="YbaK/aminoacyl-tRNA synthetase-associated domain"/>
    <property type="match status" value="1"/>
</dbReference>
<dbReference type="CDD" id="cd00862">
    <property type="entry name" value="ProRS_anticodon_zinc"/>
    <property type="match status" value="1"/>
</dbReference>
<dbReference type="FunFam" id="3.30.930.10:FF:000007">
    <property type="entry name" value="Bifunctional glutamate/proline--tRNA ligase"/>
    <property type="match status" value="1"/>
</dbReference>
<dbReference type="PANTHER" id="PTHR43382">
    <property type="entry name" value="PROLYL-TRNA SYNTHETASE"/>
    <property type="match status" value="1"/>
</dbReference>
<dbReference type="CDD" id="cd00778">
    <property type="entry name" value="ProRS_core_arch_euk"/>
    <property type="match status" value="1"/>
</dbReference>
<keyword evidence="3" id="KW-0547">Nucleotide-binding</keyword>
<dbReference type="InterPro" id="IPR036754">
    <property type="entry name" value="YbaK/aa-tRNA-synt-asso_dom_sf"/>
</dbReference>
<dbReference type="FunFam" id="3.30.110.30:FF:000007">
    <property type="entry name" value="Prolyl-tRNA synthetase, putative"/>
    <property type="match status" value="1"/>
</dbReference>
<dbReference type="GO" id="GO:0005737">
    <property type="term" value="C:cytoplasm"/>
    <property type="evidence" value="ECO:0007669"/>
    <property type="project" value="InterPro"/>
</dbReference>
<dbReference type="SUPFAM" id="SSF52954">
    <property type="entry name" value="Class II aaRS ABD-related"/>
    <property type="match status" value="1"/>
</dbReference>
<dbReference type="GO" id="GO:0004827">
    <property type="term" value="F:proline-tRNA ligase activity"/>
    <property type="evidence" value="ECO:0007669"/>
    <property type="project" value="UniProtKB-EC"/>
</dbReference>
<dbReference type="EC" id="6.1.1.15" evidence="1"/>
<dbReference type="PROSITE" id="PS50862">
    <property type="entry name" value="AA_TRNA_LIGASE_II"/>
    <property type="match status" value="1"/>
</dbReference>
<dbReference type="GeneID" id="7838937"/>
<dbReference type="PANTHER" id="PTHR43382:SF2">
    <property type="entry name" value="BIFUNCTIONAL GLUTAMATE_PROLINE--TRNA LIGASE"/>
    <property type="match status" value="1"/>
</dbReference>
<dbReference type="SUPFAM" id="SSF55681">
    <property type="entry name" value="Class II aaRS and biotin synthetases"/>
    <property type="match status" value="1"/>
</dbReference>
<dbReference type="InterPro" id="IPR004499">
    <property type="entry name" value="Pro-tRNA-ligase_IIa_arc-type"/>
</dbReference>
<dbReference type="InterPro" id="IPR007214">
    <property type="entry name" value="YbaK/aa-tRNA-synth-assoc-dom"/>
</dbReference>
<keyword evidence="5" id="KW-0648">Protein biosynthesis</keyword>
<dbReference type="HAMAP" id="MF_01571">
    <property type="entry name" value="Pro_tRNA_synth_type3"/>
    <property type="match status" value="1"/>
</dbReference>
<dbReference type="EMBL" id="GG662587">
    <property type="protein sequence ID" value="EAR85251.2"/>
    <property type="molecule type" value="Genomic_DNA"/>
</dbReference>
<dbReference type="Proteomes" id="UP000009168">
    <property type="component" value="Unassembled WGS sequence"/>
</dbReference>
<evidence type="ECO:0000256" key="7">
    <source>
        <dbReference type="ARBA" id="ARBA00029731"/>
    </source>
</evidence>
<protein>
    <recommendedName>
        <fullName evidence="1">proline--tRNA ligase</fullName>
        <ecNumber evidence="1">6.1.1.15</ecNumber>
    </recommendedName>
    <alternativeName>
        <fullName evidence="7">Prolyl-tRNA synthetase</fullName>
    </alternativeName>
</protein>
<evidence type="ECO:0000313" key="11">
    <source>
        <dbReference type="Proteomes" id="UP000009168"/>
    </source>
</evidence>
<evidence type="ECO:0000313" key="10">
    <source>
        <dbReference type="EMBL" id="EAR85251.2"/>
    </source>
</evidence>
<dbReference type="InterPro" id="IPR036621">
    <property type="entry name" value="Anticodon-bd_dom_sf"/>
</dbReference>
<dbReference type="PRINTS" id="PR01046">
    <property type="entry name" value="TRNASYNTHPRO"/>
</dbReference>
<evidence type="ECO:0000259" key="9">
    <source>
        <dbReference type="PROSITE" id="PS50862"/>
    </source>
</evidence>
<proteinExistence type="inferred from homology"/>
<dbReference type="InterPro" id="IPR016061">
    <property type="entry name" value="Pro-tRNA_ligase_II_C"/>
</dbReference>
<dbReference type="InterPro" id="IPR006195">
    <property type="entry name" value="aa-tRNA-synth_II"/>
</dbReference>
<dbReference type="FunFam" id="3.40.50.800:FF:000005">
    <property type="entry name" value="bifunctional glutamate/proline--tRNA ligase"/>
    <property type="match status" value="1"/>
</dbReference>
<dbReference type="GO" id="GO:0005524">
    <property type="term" value="F:ATP binding"/>
    <property type="evidence" value="ECO:0007669"/>
    <property type="project" value="UniProtKB-KW"/>
</dbReference>
<dbReference type="InterPro" id="IPR004154">
    <property type="entry name" value="Anticodon-bd"/>
</dbReference>
<dbReference type="GO" id="GO:0002161">
    <property type="term" value="F:aminoacyl-tRNA deacylase activity"/>
    <property type="evidence" value="ECO:0007669"/>
    <property type="project" value="InterPro"/>
</dbReference>
<keyword evidence="4" id="KW-0067">ATP-binding</keyword>
<dbReference type="InterPro" id="IPR033721">
    <property type="entry name" value="ProRS_core_arch_euk"/>
</dbReference>
<dbReference type="NCBIfam" id="TIGR00408">
    <property type="entry name" value="proS_fam_I"/>
    <property type="match status" value="1"/>
</dbReference>
<dbReference type="Gene3D" id="3.30.110.30">
    <property type="entry name" value="C-terminal domain of ProRS"/>
    <property type="match status" value="1"/>
</dbReference>
<dbReference type="Gene3D" id="3.30.930.10">
    <property type="entry name" value="Bira Bifunctional Protein, Domain 2"/>
    <property type="match status" value="1"/>
</dbReference>
<dbReference type="Gene3D" id="3.40.50.800">
    <property type="entry name" value="Anticodon-binding domain"/>
    <property type="match status" value="1"/>
</dbReference>
<accession>I7M6I2</accession>
<dbReference type="SUPFAM" id="SSF64586">
    <property type="entry name" value="C-terminal domain of ProRS"/>
    <property type="match status" value="1"/>
</dbReference>
<evidence type="ECO:0000256" key="5">
    <source>
        <dbReference type="ARBA" id="ARBA00022917"/>
    </source>
</evidence>
<dbReference type="Pfam" id="PF00587">
    <property type="entry name" value="tRNA-synt_2b"/>
    <property type="match status" value="1"/>
</dbReference>
<keyword evidence="11" id="KW-1185">Reference proteome</keyword>
<dbReference type="Pfam" id="PF04073">
    <property type="entry name" value="tRNA_edit"/>
    <property type="match status" value="1"/>
</dbReference>
<dbReference type="CDD" id="cd04335">
    <property type="entry name" value="PrdX_deacylase"/>
    <property type="match status" value="1"/>
</dbReference>
<feature type="domain" description="Aminoacyl-transfer RNA synthetases class-II family profile" evidence="9">
    <location>
        <begin position="282"/>
        <end position="520"/>
    </location>
</feature>
<dbReference type="SMART" id="SM00946">
    <property type="entry name" value="ProRS-C_1"/>
    <property type="match status" value="1"/>
</dbReference>
<reference evidence="11" key="1">
    <citation type="journal article" date="2006" name="PLoS Biol.">
        <title>Macronuclear genome sequence of the ciliate Tetrahymena thermophila, a model eukaryote.</title>
        <authorList>
            <person name="Eisen J.A."/>
            <person name="Coyne R.S."/>
            <person name="Wu M."/>
            <person name="Wu D."/>
            <person name="Thiagarajan M."/>
            <person name="Wortman J.R."/>
            <person name="Badger J.H."/>
            <person name="Ren Q."/>
            <person name="Amedeo P."/>
            <person name="Jones K.M."/>
            <person name="Tallon L.J."/>
            <person name="Delcher A.L."/>
            <person name="Salzberg S.L."/>
            <person name="Silva J.C."/>
            <person name="Haas B.J."/>
            <person name="Majoros W.H."/>
            <person name="Farzad M."/>
            <person name="Carlton J.M."/>
            <person name="Smith R.K. Jr."/>
            <person name="Garg J."/>
            <person name="Pearlman R.E."/>
            <person name="Karrer K.M."/>
            <person name="Sun L."/>
            <person name="Manning G."/>
            <person name="Elde N.C."/>
            <person name="Turkewitz A.P."/>
            <person name="Asai D.J."/>
            <person name="Wilkes D.E."/>
            <person name="Wang Y."/>
            <person name="Cai H."/>
            <person name="Collins K."/>
            <person name="Stewart B.A."/>
            <person name="Lee S.R."/>
            <person name="Wilamowska K."/>
            <person name="Weinberg Z."/>
            <person name="Ruzzo W.L."/>
            <person name="Wloga D."/>
            <person name="Gaertig J."/>
            <person name="Frankel J."/>
            <person name="Tsao C.-C."/>
            <person name="Gorovsky M.A."/>
            <person name="Keeling P.J."/>
            <person name="Waller R.F."/>
            <person name="Patron N.J."/>
            <person name="Cherry J.M."/>
            <person name="Stover N.A."/>
            <person name="Krieger C.J."/>
            <person name="del Toro C."/>
            <person name="Ryder H.F."/>
            <person name="Williamson S.C."/>
            <person name="Barbeau R.A."/>
            <person name="Hamilton E.P."/>
            <person name="Orias E."/>
        </authorList>
    </citation>
    <scope>NUCLEOTIDE SEQUENCE [LARGE SCALE GENOMIC DNA]</scope>
    <source>
        <strain evidence="11">SB210</strain>
    </source>
</reference>
<evidence type="ECO:0000256" key="1">
    <source>
        <dbReference type="ARBA" id="ARBA00012831"/>
    </source>
</evidence>
<organism evidence="10 11">
    <name type="scientific">Tetrahymena thermophila (strain SB210)</name>
    <dbReference type="NCBI Taxonomy" id="312017"/>
    <lineage>
        <taxon>Eukaryota</taxon>
        <taxon>Sar</taxon>
        <taxon>Alveolata</taxon>
        <taxon>Ciliophora</taxon>
        <taxon>Intramacronucleata</taxon>
        <taxon>Oligohymenophorea</taxon>
        <taxon>Hymenostomatida</taxon>
        <taxon>Tetrahymenina</taxon>
        <taxon>Tetrahymenidae</taxon>
        <taxon>Tetrahymena</taxon>
    </lineage>
</organism>
<evidence type="ECO:0000256" key="4">
    <source>
        <dbReference type="ARBA" id="ARBA00022840"/>
    </source>
</evidence>
<dbReference type="FunFam" id="3.90.960.10:FF:000005">
    <property type="entry name" value="Putative prolyl-tRNA synthetase"/>
    <property type="match status" value="1"/>
</dbReference>
<keyword evidence="2" id="KW-0436">Ligase</keyword>
<evidence type="ECO:0000256" key="8">
    <source>
        <dbReference type="ARBA" id="ARBA00047671"/>
    </source>
</evidence>
<dbReference type="AlphaFoldDB" id="I7M6I2"/>
<dbReference type="FunCoup" id="I7M6I2">
    <property type="interactions" value="196"/>
</dbReference>